<dbReference type="PANTHER" id="PTHR42858">
    <property type="entry name" value="AMINOTRANSFERASE"/>
    <property type="match status" value="1"/>
</dbReference>
<name>A0AB34ITB9_PRYPA</name>
<keyword evidence="3" id="KW-1185">Reference proteome</keyword>
<dbReference type="Gene3D" id="3.40.640.10">
    <property type="entry name" value="Type I PLP-dependent aspartate aminotransferase-like (Major domain)"/>
    <property type="match status" value="1"/>
</dbReference>
<dbReference type="CDD" id="cd00609">
    <property type="entry name" value="AAT_like"/>
    <property type="match status" value="1"/>
</dbReference>
<reference evidence="2 3" key="1">
    <citation type="journal article" date="2024" name="Science">
        <title>Giant polyketide synthase enzymes in the biosynthesis of giant marine polyether toxins.</title>
        <authorList>
            <person name="Fallon T.R."/>
            <person name="Shende V.V."/>
            <person name="Wierzbicki I.H."/>
            <person name="Pendleton A.L."/>
            <person name="Watervoot N.F."/>
            <person name="Auber R.P."/>
            <person name="Gonzalez D.J."/>
            <person name="Wisecaver J.H."/>
            <person name="Moore B.S."/>
        </authorList>
    </citation>
    <scope>NUCLEOTIDE SEQUENCE [LARGE SCALE GENOMIC DNA]</scope>
    <source>
        <strain evidence="2 3">12B1</strain>
    </source>
</reference>
<dbReference type="AlphaFoldDB" id="A0AB34ITB9"/>
<protein>
    <recommendedName>
        <fullName evidence="1">Aminotransferase class I/classII large domain-containing protein</fullName>
    </recommendedName>
</protein>
<evidence type="ECO:0000259" key="1">
    <source>
        <dbReference type="Pfam" id="PF00155"/>
    </source>
</evidence>
<dbReference type="InterPro" id="IPR015421">
    <property type="entry name" value="PyrdxlP-dep_Trfase_major"/>
</dbReference>
<accession>A0AB34ITB9</accession>
<feature type="domain" description="Aminotransferase class I/classII large" evidence="1">
    <location>
        <begin position="42"/>
        <end position="405"/>
    </location>
</feature>
<evidence type="ECO:0000313" key="3">
    <source>
        <dbReference type="Proteomes" id="UP001515480"/>
    </source>
</evidence>
<dbReference type="EMBL" id="JBGBPQ010000019">
    <property type="protein sequence ID" value="KAL1504723.1"/>
    <property type="molecule type" value="Genomic_DNA"/>
</dbReference>
<organism evidence="2 3">
    <name type="scientific">Prymnesium parvum</name>
    <name type="common">Toxic golden alga</name>
    <dbReference type="NCBI Taxonomy" id="97485"/>
    <lineage>
        <taxon>Eukaryota</taxon>
        <taxon>Haptista</taxon>
        <taxon>Haptophyta</taxon>
        <taxon>Prymnesiophyceae</taxon>
        <taxon>Prymnesiales</taxon>
        <taxon>Prymnesiaceae</taxon>
        <taxon>Prymnesium</taxon>
    </lineage>
</organism>
<dbReference type="SUPFAM" id="SSF53383">
    <property type="entry name" value="PLP-dependent transferases"/>
    <property type="match status" value="1"/>
</dbReference>
<dbReference type="Gene3D" id="3.90.1150.10">
    <property type="entry name" value="Aspartate Aminotransferase, domain 1"/>
    <property type="match status" value="1"/>
</dbReference>
<sequence>MIDLRTGHPRRLPHRALASACRGAAARLDTASEDSFPLQYEPSCFGTPRFVHALAQFLSEAHGVRIFENNLMATNGVSHGVDLCVSAMSTPGDLVLVEEPTYFLVRQIFLDHNLEVHGVRGDADGLDTAELERLLASGKMRPPRLVYVVPSHGNPSGISLSPSRRAHLVRLALRYDFLILSDDVYELLGWAEPTPRLIEYDPKYKQQLAAAGAEPSLSSAPSEPADVYAYPAAAQPKQHEVDVGVVVSIGSFTKILAPGLRLGWLEASPALLQQIRARGYVVSGGGMAPFTGEIVAELLVNGEQMRHIRQLREDLEAGCTALCNELQAAGCFEFTRPQGGYFCWVRLPDPIQATALRPKAEQRGMVFLPGPICTPTANPLSYESYVRLCFAYCNVEDIAEGVRRLSACVRSEQVGA</sequence>
<dbReference type="GO" id="GO:0030170">
    <property type="term" value="F:pyridoxal phosphate binding"/>
    <property type="evidence" value="ECO:0007669"/>
    <property type="project" value="InterPro"/>
</dbReference>
<dbReference type="InterPro" id="IPR015422">
    <property type="entry name" value="PyrdxlP-dep_Trfase_small"/>
</dbReference>
<comment type="caution">
    <text evidence="2">The sequence shown here is derived from an EMBL/GenBank/DDBJ whole genome shotgun (WGS) entry which is preliminary data.</text>
</comment>
<evidence type="ECO:0000313" key="2">
    <source>
        <dbReference type="EMBL" id="KAL1504723.1"/>
    </source>
</evidence>
<dbReference type="PANTHER" id="PTHR42858:SF1">
    <property type="entry name" value="LD15494P"/>
    <property type="match status" value="1"/>
</dbReference>
<proteinExistence type="predicted"/>
<dbReference type="InterPro" id="IPR015424">
    <property type="entry name" value="PyrdxlP-dep_Trfase"/>
</dbReference>
<dbReference type="Proteomes" id="UP001515480">
    <property type="component" value="Unassembled WGS sequence"/>
</dbReference>
<gene>
    <name evidence="2" type="ORF">AB1Y20_008501</name>
</gene>
<dbReference type="Pfam" id="PF00155">
    <property type="entry name" value="Aminotran_1_2"/>
    <property type="match status" value="1"/>
</dbReference>
<dbReference type="InterPro" id="IPR004839">
    <property type="entry name" value="Aminotransferase_I/II_large"/>
</dbReference>
<dbReference type="GO" id="GO:0047536">
    <property type="term" value="F:2-aminoadipate transaminase activity"/>
    <property type="evidence" value="ECO:0007669"/>
    <property type="project" value="TreeGrafter"/>
</dbReference>